<sequence>MSSHDHYDQANQYLNGVVNQQAKREQQKQGTIQMFKNNLQQIYNVCSKKCLNNFKKADLQDNDRQCLSRCFDRKQESFNLAMGDVGKYQEIHSSKQKESSKSLF</sequence>
<keyword evidence="1" id="KW-0999">Mitochondrion inner membrane</keyword>
<dbReference type="Pfam" id="PF02953">
    <property type="entry name" value="zf-Tim10_DDP"/>
    <property type="match status" value="1"/>
</dbReference>
<name>A0A0V0QVI1_PSEPJ</name>
<evidence type="ECO:0000256" key="1">
    <source>
        <dbReference type="RuleBase" id="RU367043"/>
    </source>
</evidence>
<evidence type="ECO:0000259" key="2">
    <source>
        <dbReference type="Pfam" id="PF02953"/>
    </source>
</evidence>
<dbReference type="OrthoDB" id="286253at2759"/>
<keyword evidence="1" id="KW-0653">Protein transport</keyword>
<reference evidence="3 4" key="1">
    <citation type="journal article" date="2015" name="Sci. Rep.">
        <title>Genome of the facultative scuticociliatosis pathogen Pseudocohnilembus persalinus provides insight into its virulence through horizontal gene transfer.</title>
        <authorList>
            <person name="Xiong J."/>
            <person name="Wang G."/>
            <person name="Cheng J."/>
            <person name="Tian M."/>
            <person name="Pan X."/>
            <person name="Warren A."/>
            <person name="Jiang C."/>
            <person name="Yuan D."/>
            <person name="Miao W."/>
        </authorList>
    </citation>
    <scope>NUCLEOTIDE SEQUENCE [LARGE SCALE GENOMIC DNA]</scope>
    <source>
        <strain evidence="3">36N120E</strain>
    </source>
</reference>
<dbReference type="Gene3D" id="1.10.287.810">
    <property type="entry name" value="Mitochondrial import inner membrane translocase subunit tim13 like domains"/>
    <property type="match status" value="1"/>
</dbReference>
<evidence type="ECO:0000313" key="3">
    <source>
        <dbReference type="EMBL" id="KRX06222.1"/>
    </source>
</evidence>
<dbReference type="Proteomes" id="UP000054937">
    <property type="component" value="Unassembled WGS sequence"/>
</dbReference>
<feature type="domain" description="Tim10-like" evidence="2">
    <location>
        <begin position="27"/>
        <end position="81"/>
    </location>
</feature>
<comment type="subunit">
    <text evidence="1">Heterohexamer.</text>
</comment>
<keyword evidence="4" id="KW-1185">Reference proteome</keyword>
<keyword evidence="1" id="KW-1015">Disulfide bond</keyword>
<comment type="caution">
    <text evidence="3">The sequence shown here is derived from an EMBL/GenBank/DDBJ whole genome shotgun (WGS) entry which is preliminary data.</text>
</comment>
<accession>A0A0V0QVI1</accession>
<proteinExistence type="inferred from homology"/>
<dbReference type="SUPFAM" id="SSF144122">
    <property type="entry name" value="Tim10-like"/>
    <property type="match status" value="1"/>
</dbReference>
<keyword evidence="1" id="KW-0143">Chaperone</keyword>
<evidence type="ECO:0000313" key="4">
    <source>
        <dbReference type="Proteomes" id="UP000054937"/>
    </source>
</evidence>
<keyword evidence="1" id="KW-0813">Transport</keyword>
<dbReference type="GO" id="GO:0015031">
    <property type="term" value="P:protein transport"/>
    <property type="evidence" value="ECO:0007669"/>
    <property type="project" value="UniProtKB-KW"/>
</dbReference>
<keyword evidence="1" id="KW-0811">Translocation</keyword>
<protein>
    <recommendedName>
        <fullName evidence="1">Mitochondrial import inner membrane translocase subunit</fullName>
    </recommendedName>
</protein>
<dbReference type="EMBL" id="LDAU01000098">
    <property type="protein sequence ID" value="KRX06222.1"/>
    <property type="molecule type" value="Genomic_DNA"/>
</dbReference>
<organism evidence="3 4">
    <name type="scientific">Pseudocohnilembus persalinus</name>
    <name type="common">Ciliate</name>
    <dbReference type="NCBI Taxonomy" id="266149"/>
    <lineage>
        <taxon>Eukaryota</taxon>
        <taxon>Sar</taxon>
        <taxon>Alveolata</taxon>
        <taxon>Ciliophora</taxon>
        <taxon>Intramacronucleata</taxon>
        <taxon>Oligohymenophorea</taxon>
        <taxon>Scuticociliatia</taxon>
        <taxon>Philasterida</taxon>
        <taxon>Pseudocohnilembidae</taxon>
        <taxon>Pseudocohnilembus</taxon>
    </lineage>
</organism>
<dbReference type="InParanoid" id="A0A0V0QVI1"/>
<keyword evidence="1" id="KW-0472">Membrane</keyword>
<comment type="subcellular location">
    <subcellularLocation>
        <location evidence="1">Mitochondrion inner membrane</location>
        <topology evidence="1">Peripheral membrane protein</topology>
        <orientation evidence="1">Intermembrane side</orientation>
    </subcellularLocation>
</comment>
<dbReference type="OMA" id="HYDQANQ"/>
<dbReference type="AlphaFoldDB" id="A0A0V0QVI1"/>
<dbReference type="InterPro" id="IPR035427">
    <property type="entry name" value="Tim10-like_dom_sf"/>
</dbReference>
<dbReference type="InterPro" id="IPR004217">
    <property type="entry name" value="Tim10-like"/>
</dbReference>
<comment type="domain">
    <text evidence="1">The twin CX3C motif contains 4 conserved Cys residues that form 2 disulfide bonds in the mitochondrial intermembrane space.</text>
</comment>
<keyword evidence="1" id="KW-0496">Mitochondrion</keyword>
<gene>
    <name evidence="3" type="ORF">PPERSA_06104</name>
</gene>
<comment type="function">
    <text evidence="1">Mitochondrial intermembrane chaperone that participates in the import and insertion of some multi-pass transmembrane proteins into the mitochondrial inner membrane. Also required for the transfer of beta-barrel precursors from the TOM complex to the sorting and assembly machinery (SAM complex) of the outer membrane. Acts as a chaperone-like protein that protects the hydrophobic precursors from aggregation and guide them through the mitochondrial intermembrane space.</text>
</comment>
<dbReference type="GO" id="GO:0005743">
    <property type="term" value="C:mitochondrial inner membrane"/>
    <property type="evidence" value="ECO:0007669"/>
    <property type="project" value="UniProtKB-SubCell"/>
</dbReference>
<comment type="similarity">
    <text evidence="1">Belongs to the small Tim family.</text>
</comment>